<protein>
    <submittedName>
        <fullName evidence="1">Uncharacterized protein</fullName>
    </submittedName>
</protein>
<dbReference type="EMBL" id="GBRH01233722">
    <property type="protein sequence ID" value="JAD64173.1"/>
    <property type="molecule type" value="Transcribed_RNA"/>
</dbReference>
<reference evidence="1" key="1">
    <citation type="submission" date="2014-09" db="EMBL/GenBank/DDBJ databases">
        <authorList>
            <person name="Magalhaes I.L.F."/>
            <person name="Oliveira U."/>
            <person name="Santos F.R."/>
            <person name="Vidigal T.H.D.A."/>
            <person name="Brescovit A.D."/>
            <person name="Santos A.J."/>
        </authorList>
    </citation>
    <scope>NUCLEOTIDE SEQUENCE</scope>
    <source>
        <tissue evidence="1">Shoot tissue taken approximately 20 cm above the soil surface</tissue>
    </source>
</reference>
<name>A0A0A9BPW3_ARUDO</name>
<organism evidence="1">
    <name type="scientific">Arundo donax</name>
    <name type="common">Giant reed</name>
    <name type="synonym">Donax arundinaceus</name>
    <dbReference type="NCBI Taxonomy" id="35708"/>
    <lineage>
        <taxon>Eukaryota</taxon>
        <taxon>Viridiplantae</taxon>
        <taxon>Streptophyta</taxon>
        <taxon>Embryophyta</taxon>
        <taxon>Tracheophyta</taxon>
        <taxon>Spermatophyta</taxon>
        <taxon>Magnoliopsida</taxon>
        <taxon>Liliopsida</taxon>
        <taxon>Poales</taxon>
        <taxon>Poaceae</taxon>
        <taxon>PACMAD clade</taxon>
        <taxon>Arundinoideae</taxon>
        <taxon>Arundineae</taxon>
        <taxon>Arundo</taxon>
    </lineage>
</organism>
<proteinExistence type="predicted"/>
<accession>A0A0A9BPW3</accession>
<dbReference type="AlphaFoldDB" id="A0A0A9BPW3"/>
<evidence type="ECO:0000313" key="1">
    <source>
        <dbReference type="EMBL" id="JAD64173.1"/>
    </source>
</evidence>
<reference evidence="1" key="2">
    <citation type="journal article" date="2015" name="Data Brief">
        <title>Shoot transcriptome of the giant reed, Arundo donax.</title>
        <authorList>
            <person name="Barrero R.A."/>
            <person name="Guerrero F.D."/>
            <person name="Moolhuijzen P."/>
            <person name="Goolsby J.A."/>
            <person name="Tidwell J."/>
            <person name="Bellgard S.E."/>
            <person name="Bellgard M.I."/>
        </authorList>
    </citation>
    <scope>NUCLEOTIDE SEQUENCE</scope>
    <source>
        <tissue evidence="1">Shoot tissue taken approximately 20 cm above the soil surface</tissue>
    </source>
</reference>
<sequence length="135" mass="14986">MRPKMFSEFNPSRFLLPKLQVPIRAPGDEEVGRRDGDVGDDVPMHITLLVHGGGGEGVEEGLFELERALLPLLRRRGARPDHLIPLLRRHGGGGNRAIAVLPLALVLTTAVDRHARYGGVCRGLARRRHRDLDLR</sequence>